<evidence type="ECO:0008006" key="3">
    <source>
        <dbReference type="Google" id="ProtNLM"/>
    </source>
</evidence>
<dbReference type="SUPFAM" id="SSF50494">
    <property type="entry name" value="Trypsin-like serine proteases"/>
    <property type="match status" value="1"/>
</dbReference>
<dbReference type="InParanoid" id="A0A0C3NAU3"/>
<dbReference type="InterPro" id="IPR043504">
    <property type="entry name" value="Peptidase_S1_PA_chymotrypsin"/>
</dbReference>
<dbReference type="Proteomes" id="UP000054217">
    <property type="component" value="Unassembled WGS sequence"/>
</dbReference>
<evidence type="ECO:0000313" key="2">
    <source>
        <dbReference type="Proteomes" id="UP000054217"/>
    </source>
</evidence>
<organism evidence="1 2">
    <name type="scientific">Pisolithus tinctorius Marx 270</name>
    <dbReference type="NCBI Taxonomy" id="870435"/>
    <lineage>
        <taxon>Eukaryota</taxon>
        <taxon>Fungi</taxon>
        <taxon>Dikarya</taxon>
        <taxon>Basidiomycota</taxon>
        <taxon>Agaricomycotina</taxon>
        <taxon>Agaricomycetes</taxon>
        <taxon>Agaricomycetidae</taxon>
        <taxon>Boletales</taxon>
        <taxon>Sclerodermatineae</taxon>
        <taxon>Pisolithaceae</taxon>
        <taxon>Pisolithus</taxon>
    </lineage>
</organism>
<dbReference type="EMBL" id="KN832018">
    <property type="protein sequence ID" value="KIN98204.1"/>
    <property type="molecule type" value="Genomic_DNA"/>
</dbReference>
<evidence type="ECO:0000313" key="1">
    <source>
        <dbReference type="EMBL" id="KIN98204.1"/>
    </source>
</evidence>
<protein>
    <recommendedName>
        <fullName evidence="3">Peptidase S1 domain-containing protein</fullName>
    </recommendedName>
</protein>
<name>A0A0C3NAU3_PISTI</name>
<proteinExistence type="predicted"/>
<sequence length="615" mass="68807">MRGRHFRHGLAGARWDYIRRDLAFCPLSFLTEQPSVDSALPQKPFLFKMAGPDADPNDFFTSCISIATLRACGEPPDIPTPTEDDAPFRCLLYDPYPGAFTDFYGLPSNPRSIFKTGVPWFVRAGPDAWRILREARPVCDHPMQDRWLEIGQFIYEYLDSCGVKWTSIDPVRFAEAGTEDVSGLHVWIGIMPGTLAFEAAKGPAKGCKNILAREGFPDVEVAFRESVVTRTVGPKLLSFNRLVHRDLELRSPFTPMLGIPIAPLKTPCFEGTGAVYLRESRESDRVFLLTVAHVARPPPIHSEHPLSRKRSSRAREKIVILGDSAYTDAIDRMLGTIGDELASIQICNEHIEKFGPVVEGEPSWKTCAREESQDSAEKAQRMIDNVNKIHDEVTKHWSSLSQRVIGDVVHAPPIAVDDGPRHFTQDWALISLYHDRINWDTFQGNKIFVGGNISIVDFIKKMHPHPEGRSNFNYPPDGLLQVTEVVEDDEIHKPQQLDANGEKCLIVVKNGKTTGATLGRLSSMESFVRTYPEYDIKKTSIEIAVYPYSRKDGAFSAPGDSGAAVVDSKGRLVGLIVAGAGKLEDIDITYLTPYWWIEKQMKMVFPDSFLYDAVD</sequence>
<dbReference type="HOGENOM" id="CLU_024804_0_0_1"/>
<accession>A0A0C3NAU3</accession>
<dbReference type="AlphaFoldDB" id="A0A0C3NAU3"/>
<dbReference type="OrthoDB" id="5424209at2759"/>
<reference evidence="1 2" key="1">
    <citation type="submission" date="2014-04" db="EMBL/GenBank/DDBJ databases">
        <authorList>
            <consortium name="DOE Joint Genome Institute"/>
            <person name="Kuo A."/>
            <person name="Kohler A."/>
            <person name="Costa M.D."/>
            <person name="Nagy L.G."/>
            <person name="Floudas D."/>
            <person name="Copeland A."/>
            <person name="Barry K.W."/>
            <person name="Cichocki N."/>
            <person name="Veneault-Fourrey C."/>
            <person name="LaButti K."/>
            <person name="Lindquist E.A."/>
            <person name="Lipzen A."/>
            <person name="Lundell T."/>
            <person name="Morin E."/>
            <person name="Murat C."/>
            <person name="Sun H."/>
            <person name="Tunlid A."/>
            <person name="Henrissat B."/>
            <person name="Grigoriev I.V."/>
            <person name="Hibbett D.S."/>
            <person name="Martin F."/>
            <person name="Nordberg H.P."/>
            <person name="Cantor M.N."/>
            <person name="Hua S.X."/>
        </authorList>
    </citation>
    <scope>NUCLEOTIDE SEQUENCE [LARGE SCALE GENOMIC DNA]</scope>
    <source>
        <strain evidence="1 2">Marx 270</strain>
    </source>
</reference>
<gene>
    <name evidence="1" type="ORF">M404DRAFT_860065</name>
</gene>
<reference evidence="2" key="2">
    <citation type="submission" date="2015-01" db="EMBL/GenBank/DDBJ databases">
        <title>Evolutionary Origins and Diversification of the Mycorrhizal Mutualists.</title>
        <authorList>
            <consortium name="DOE Joint Genome Institute"/>
            <consortium name="Mycorrhizal Genomics Consortium"/>
            <person name="Kohler A."/>
            <person name="Kuo A."/>
            <person name="Nagy L.G."/>
            <person name="Floudas D."/>
            <person name="Copeland A."/>
            <person name="Barry K.W."/>
            <person name="Cichocki N."/>
            <person name="Veneault-Fourrey C."/>
            <person name="LaButti K."/>
            <person name="Lindquist E.A."/>
            <person name="Lipzen A."/>
            <person name="Lundell T."/>
            <person name="Morin E."/>
            <person name="Murat C."/>
            <person name="Riley R."/>
            <person name="Ohm R."/>
            <person name="Sun H."/>
            <person name="Tunlid A."/>
            <person name="Henrissat B."/>
            <person name="Grigoriev I.V."/>
            <person name="Hibbett D.S."/>
            <person name="Martin F."/>
        </authorList>
    </citation>
    <scope>NUCLEOTIDE SEQUENCE [LARGE SCALE GENOMIC DNA]</scope>
    <source>
        <strain evidence="2">Marx 270</strain>
    </source>
</reference>
<dbReference type="Gene3D" id="2.40.10.10">
    <property type="entry name" value="Trypsin-like serine proteases"/>
    <property type="match status" value="1"/>
</dbReference>
<keyword evidence="2" id="KW-1185">Reference proteome</keyword>
<dbReference type="InterPro" id="IPR009003">
    <property type="entry name" value="Peptidase_S1_PA"/>
</dbReference>